<organism evidence="2 3">
    <name type="scientific">Parasulfuritortus cantonensis</name>
    <dbReference type="NCBI Taxonomy" id="2528202"/>
    <lineage>
        <taxon>Bacteria</taxon>
        <taxon>Pseudomonadati</taxon>
        <taxon>Pseudomonadota</taxon>
        <taxon>Betaproteobacteria</taxon>
        <taxon>Nitrosomonadales</taxon>
        <taxon>Thiobacillaceae</taxon>
        <taxon>Parasulfuritortus</taxon>
    </lineage>
</organism>
<evidence type="ECO:0000259" key="1">
    <source>
        <dbReference type="Pfam" id="PF12156"/>
    </source>
</evidence>
<gene>
    <name evidence="2" type="ORF">EZJ19_15270</name>
</gene>
<dbReference type="OrthoDB" id="7362200at2"/>
<dbReference type="Pfam" id="PF12156">
    <property type="entry name" value="ATPase-cat_bd"/>
    <property type="match status" value="1"/>
</dbReference>
<comment type="caution">
    <text evidence="2">The sequence shown here is derived from an EMBL/GenBank/DDBJ whole genome shotgun (WGS) entry which is preliminary data.</text>
</comment>
<dbReference type="RefSeq" id="WP_131449102.1">
    <property type="nucleotide sequence ID" value="NZ_SJZB01000052.1"/>
</dbReference>
<evidence type="ECO:0000313" key="3">
    <source>
        <dbReference type="Proteomes" id="UP000295443"/>
    </source>
</evidence>
<dbReference type="Proteomes" id="UP000295443">
    <property type="component" value="Unassembled WGS sequence"/>
</dbReference>
<dbReference type="AlphaFoldDB" id="A0A4R1B602"/>
<evidence type="ECO:0000313" key="2">
    <source>
        <dbReference type="EMBL" id="TCJ11628.1"/>
    </source>
</evidence>
<accession>A0A4R1B602</accession>
<dbReference type="EMBL" id="SJZB01000052">
    <property type="protein sequence ID" value="TCJ11628.1"/>
    <property type="molecule type" value="Genomic_DNA"/>
</dbReference>
<protein>
    <submittedName>
        <fullName evidence="2">Metal-binding protein</fullName>
    </submittedName>
</protein>
<proteinExistence type="predicted"/>
<name>A0A4R1B602_9PROT</name>
<reference evidence="2 3" key="1">
    <citation type="submission" date="2019-03" db="EMBL/GenBank/DDBJ databases">
        <title>Genome sequence of Thiobacillaceae bacterium LSR1, a sulfur-oxidizing bacterium isolated from freshwater sediment.</title>
        <authorList>
            <person name="Li S."/>
        </authorList>
    </citation>
    <scope>NUCLEOTIDE SEQUENCE [LARGE SCALE GENOMIC DNA]</scope>
    <source>
        <strain evidence="2 3">LSR1</strain>
    </source>
</reference>
<feature type="domain" description="Putative metal-binding" evidence="1">
    <location>
        <begin position="6"/>
        <end position="48"/>
    </location>
</feature>
<keyword evidence="3" id="KW-1185">Reference proteome</keyword>
<dbReference type="InterPro" id="IPR021993">
    <property type="entry name" value="ATPase-cat-bd"/>
</dbReference>
<sequence>MSDERACDLCGLDVGARPFCLQAGGKTLKFCCDGCLGIYRMLHESELREAPGDSAPADEPPNKTA</sequence>